<feature type="domain" description="DUF1254" evidence="2">
    <location>
        <begin position="42"/>
        <end position="169"/>
    </location>
</feature>
<dbReference type="InterPro" id="IPR037049">
    <property type="entry name" value="DUF1214_C_sf"/>
</dbReference>
<dbReference type="Pfam" id="PF06742">
    <property type="entry name" value="DUF1214"/>
    <property type="match status" value="1"/>
</dbReference>
<dbReference type="InterPro" id="IPR037050">
    <property type="entry name" value="DUF1254_sf"/>
</dbReference>
<evidence type="ECO:0000313" key="3">
    <source>
        <dbReference type="EMBL" id="MBP2414365.1"/>
    </source>
</evidence>
<dbReference type="InterPro" id="IPR010679">
    <property type="entry name" value="DUF1254"/>
</dbReference>
<dbReference type="RefSeq" id="WP_209682147.1">
    <property type="nucleotide sequence ID" value="NZ_JAGIOI010000001.1"/>
</dbReference>
<dbReference type="PANTHER" id="PTHR36509:SF2">
    <property type="entry name" value="BLL3101 PROTEIN"/>
    <property type="match status" value="1"/>
</dbReference>
<organism evidence="3 4">
    <name type="scientific">Arthrobacter stackebrandtii</name>
    <dbReference type="NCBI Taxonomy" id="272161"/>
    <lineage>
        <taxon>Bacteria</taxon>
        <taxon>Bacillati</taxon>
        <taxon>Actinomycetota</taxon>
        <taxon>Actinomycetes</taxon>
        <taxon>Micrococcales</taxon>
        <taxon>Micrococcaceae</taxon>
        <taxon>Arthrobacter</taxon>
    </lineage>
</organism>
<evidence type="ECO:0000313" key="4">
    <source>
        <dbReference type="Proteomes" id="UP000711614"/>
    </source>
</evidence>
<dbReference type="Proteomes" id="UP000711614">
    <property type="component" value="Unassembled WGS sequence"/>
</dbReference>
<comment type="caution">
    <text evidence="3">The sequence shown here is derived from an EMBL/GenBank/DDBJ whole genome shotgun (WGS) entry which is preliminary data.</text>
</comment>
<keyword evidence="4" id="KW-1185">Reference proteome</keyword>
<dbReference type="Gene3D" id="2.60.120.600">
    <property type="entry name" value="Domain of unknown function DUF1214, C-terminal domain"/>
    <property type="match status" value="1"/>
</dbReference>
<dbReference type="EMBL" id="JAGIOI010000001">
    <property type="protein sequence ID" value="MBP2414365.1"/>
    <property type="molecule type" value="Genomic_DNA"/>
</dbReference>
<sequence length="446" mass="47781">MYSFDSSAVQDAYALGIPLVFNLDQVLRYVESGVGANPAAPFNSFSHARTLAGPADTFVSINNDTLYSMAQLDLSSGPLLLEVPDTAGRYYVLQFVDAWTNNFAYVGQRATGTGAGKFLIVPPAWTGQVPEDATLIQSPTVVASIVGRWACDGEADLPGIHRLQDAMKLSALDGASPTLGIPTPAPGVPESLLFLEKLRLWSQAFPPAGRDLPALEALAPLGITEQGTSPYAGLDEGTIGELAQALQGAHGMVLEFLRGGGVPMVNGWQLAYHSFDYNLDFFEVGTLDEPLYTAMDPEQRPLLRAAAAIAGLWGNHAYEAAYAAVYVDSDGKQLNGENDYVLTFDPTPPVGAFWSLTMYSVPDFFLVENPLDRYSVGDRTPGLVYGQDGSLQIHLGASKPGDPAKLANWLPAPDGDFRPLLRMYVPDAAVIDGGYQIPAIHRIAKD</sequence>
<protein>
    <recommendedName>
        <fullName evidence="5">DUF1254 domain-containing protein</fullName>
    </recommendedName>
</protein>
<gene>
    <name evidence="3" type="ORF">JOF48_003164</name>
</gene>
<dbReference type="Pfam" id="PF06863">
    <property type="entry name" value="DUF1254"/>
    <property type="match status" value="1"/>
</dbReference>
<evidence type="ECO:0000259" key="1">
    <source>
        <dbReference type="Pfam" id="PF06742"/>
    </source>
</evidence>
<reference evidence="3 4" key="1">
    <citation type="submission" date="2021-03" db="EMBL/GenBank/DDBJ databases">
        <title>Sequencing the genomes of 1000 actinobacteria strains.</title>
        <authorList>
            <person name="Klenk H.-P."/>
        </authorList>
    </citation>
    <scope>NUCLEOTIDE SEQUENCE [LARGE SCALE GENOMIC DNA]</scope>
    <source>
        <strain evidence="3 4">DSM 16005</strain>
    </source>
</reference>
<proteinExistence type="predicted"/>
<dbReference type="PANTHER" id="PTHR36509">
    <property type="entry name" value="BLL3101 PROTEIN"/>
    <property type="match status" value="1"/>
</dbReference>
<dbReference type="SUPFAM" id="SSF160935">
    <property type="entry name" value="VPA0735-like"/>
    <property type="match status" value="1"/>
</dbReference>
<name>A0ABS4Z0W2_9MICC</name>
<dbReference type="InterPro" id="IPR010621">
    <property type="entry name" value="DUF1214"/>
</dbReference>
<evidence type="ECO:0000259" key="2">
    <source>
        <dbReference type="Pfam" id="PF06863"/>
    </source>
</evidence>
<accession>A0ABS4Z0W2</accession>
<feature type="domain" description="DUF1214" evidence="1">
    <location>
        <begin position="319"/>
        <end position="427"/>
    </location>
</feature>
<dbReference type="Gene3D" id="2.60.40.1610">
    <property type="entry name" value="Domain of unknown function DUF1254"/>
    <property type="match status" value="1"/>
</dbReference>
<evidence type="ECO:0008006" key="5">
    <source>
        <dbReference type="Google" id="ProtNLM"/>
    </source>
</evidence>